<feature type="domain" description="Mammalian cell entry C-terminal" evidence="4">
    <location>
        <begin position="126"/>
        <end position="344"/>
    </location>
</feature>
<dbReference type="Proteomes" id="UP000186104">
    <property type="component" value="Chromosome"/>
</dbReference>
<dbReference type="EMBL" id="CP015961">
    <property type="protein sequence ID" value="ANI91551.1"/>
    <property type="molecule type" value="Genomic_DNA"/>
</dbReference>
<dbReference type="RefSeq" id="WP_067472664.1">
    <property type="nucleotide sequence ID" value="NZ_CP015961.1"/>
</dbReference>
<keyword evidence="6" id="KW-1185">Reference proteome</keyword>
<dbReference type="InterPro" id="IPR052336">
    <property type="entry name" value="MlaD_Phospholipid_Transporter"/>
</dbReference>
<evidence type="ECO:0008006" key="7">
    <source>
        <dbReference type="Google" id="ProtNLM"/>
    </source>
</evidence>
<dbReference type="InterPro" id="IPR024516">
    <property type="entry name" value="Mce_C"/>
</dbReference>
<feature type="compositionally biased region" description="Low complexity" evidence="1">
    <location>
        <begin position="419"/>
        <end position="432"/>
    </location>
</feature>
<evidence type="ECO:0000259" key="4">
    <source>
        <dbReference type="Pfam" id="PF11887"/>
    </source>
</evidence>
<organism evidence="5 6">
    <name type="scientific">Dietzia timorensis</name>
    <dbReference type="NCBI Taxonomy" id="499555"/>
    <lineage>
        <taxon>Bacteria</taxon>
        <taxon>Bacillati</taxon>
        <taxon>Actinomycetota</taxon>
        <taxon>Actinomycetes</taxon>
        <taxon>Mycobacteriales</taxon>
        <taxon>Dietziaceae</taxon>
        <taxon>Dietzia</taxon>
    </lineage>
</organism>
<evidence type="ECO:0000313" key="5">
    <source>
        <dbReference type="EMBL" id="ANI91551.1"/>
    </source>
</evidence>
<feature type="transmembrane region" description="Helical" evidence="2">
    <location>
        <begin position="20"/>
        <end position="40"/>
    </location>
</feature>
<evidence type="ECO:0000256" key="1">
    <source>
        <dbReference type="SAM" id="MobiDB-lite"/>
    </source>
</evidence>
<feature type="region of interest" description="Disordered" evidence="1">
    <location>
        <begin position="412"/>
        <end position="450"/>
    </location>
</feature>
<dbReference type="InterPro" id="IPR005693">
    <property type="entry name" value="Mce"/>
</dbReference>
<dbReference type="STRING" id="499555.BJL86_0749"/>
<sequence length="450" mass="47639">MATRPGDGRDKRARGIAGTALILIIGLLTAGALGRFFGYFEPSVPLTVYTDRVGLVMDDGSKVRARGVDIGQVSDIRREENVSVIDLKVNPELLRSVPSNATVHIGSNTVFGAKGVTFEIPDNPSPTPMERDTVIGEASVTSEVNSMFEQLTDLLQSIRPDQLNATLGAVSNGLSGRGETLGDTIHDLNQSLQALNPNLDTLERDLDKSAQVSNIYADASDDLMRLLDSGTDVGQTVVQRQQQFEALLANAIGTADTGNVLLRENGDDIIKTLRDLRATTSLVAEYSPALNCMIIGLNQGVEEHGQAFGGKNQAGLVFKAGFQQGAKPYEYPKDLPKVNASTGPRCHGMPNMEPGTKANFLVSDTGSNVMEGQPNSFRDPVGPLIGPAIEAEPGKPAPPAILQLMLGQTKQYSNEDELNAAVGNPAPDADAPAPEPVPTPEPAPADGGER</sequence>
<dbReference type="InterPro" id="IPR003399">
    <property type="entry name" value="Mce/MlaD"/>
</dbReference>
<keyword evidence="2" id="KW-0472">Membrane</keyword>
<reference evidence="5 6" key="1">
    <citation type="submission" date="2016-06" db="EMBL/GenBank/DDBJ databases">
        <title>Complete genome sequence of a saline-alkali tolerant type strain Dietzia timorensis ID05-A0528T.</title>
        <authorList>
            <person name="Wu X."/>
        </authorList>
    </citation>
    <scope>NUCLEOTIDE SEQUENCE [LARGE SCALE GENOMIC DNA]</scope>
    <source>
        <strain evidence="5 6">ID05-A0528</strain>
    </source>
</reference>
<dbReference type="PANTHER" id="PTHR33371:SF19">
    <property type="entry name" value="MCE-FAMILY PROTEIN MCE4A"/>
    <property type="match status" value="1"/>
</dbReference>
<feature type="compositionally biased region" description="Pro residues" evidence="1">
    <location>
        <begin position="433"/>
        <end position="443"/>
    </location>
</feature>
<proteinExistence type="predicted"/>
<dbReference type="Pfam" id="PF02470">
    <property type="entry name" value="MlaD"/>
    <property type="match status" value="1"/>
</dbReference>
<keyword evidence="2" id="KW-1133">Transmembrane helix</keyword>
<dbReference type="PANTHER" id="PTHR33371">
    <property type="entry name" value="INTERMEMBRANE PHOSPHOLIPID TRANSPORT SYSTEM BINDING PROTEIN MLAD-RELATED"/>
    <property type="match status" value="1"/>
</dbReference>
<gene>
    <name evidence="5" type="ORF">BJL86_0749</name>
</gene>
<dbReference type="Pfam" id="PF11887">
    <property type="entry name" value="Mce4_CUP1"/>
    <property type="match status" value="1"/>
</dbReference>
<name>A0A173LJC7_9ACTN</name>
<evidence type="ECO:0000313" key="6">
    <source>
        <dbReference type="Proteomes" id="UP000186104"/>
    </source>
</evidence>
<evidence type="ECO:0000259" key="3">
    <source>
        <dbReference type="Pfam" id="PF02470"/>
    </source>
</evidence>
<dbReference type="NCBIfam" id="TIGR00996">
    <property type="entry name" value="Mtu_fam_mce"/>
    <property type="match status" value="1"/>
</dbReference>
<dbReference type="GO" id="GO:0051701">
    <property type="term" value="P:biological process involved in interaction with host"/>
    <property type="evidence" value="ECO:0007669"/>
    <property type="project" value="TreeGrafter"/>
</dbReference>
<protein>
    <recommendedName>
        <fullName evidence="7">Mce/MlaD domain-containing protein</fullName>
    </recommendedName>
</protein>
<dbReference type="GO" id="GO:0005576">
    <property type="term" value="C:extracellular region"/>
    <property type="evidence" value="ECO:0007669"/>
    <property type="project" value="TreeGrafter"/>
</dbReference>
<feature type="domain" description="Mce/MlaD" evidence="3">
    <location>
        <begin position="43"/>
        <end position="118"/>
    </location>
</feature>
<dbReference type="OrthoDB" id="3460188at2"/>
<accession>A0A173LJC7</accession>
<keyword evidence="2" id="KW-0812">Transmembrane</keyword>
<dbReference type="AlphaFoldDB" id="A0A173LJC7"/>
<evidence type="ECO:0000256" key="2">
    <source>
        <dbReference type="SAM" id="Phobius"/>
    </source>
</evidence>
<dbReference type="KEGG" id="dtm:BJL86_0749"/>